<evidence type="ECO:0000259" key="2">
    <source>
        <dbReference type="PROSITE" id="PS51708"/>
    </source>
</evidence>
<feature type="domain" description="CYTH" evidence="1">
    <location>
        <begin position="2"/>
        <end position="202"/>
    </location>
</feature>
<dbReference type="SUPFAM" id="SSF55154">
    <property type="entry name" value="CYTH-like phosphatases"/>
    <property type="match status" value="1"/>
</dbReference>
<accession>A0A1I4VX80</accession>
<dbReference type="PANTHER" id="PTHR39569">
    <property type="entry name" value="INORGANIC TRIPHOSPHATASE"/>
    <property type="match status" value="1"/>
</dbReference>
<dbReference type="InterPro" id="IPR007899">
    <property type="entry name" value="CHAD_dom"/>
</dbReference>
<dbReference type="Gene3D" id="2.40.320.10">
    <property type="entry name" value="Hypothetical Protein Pfu-838710-001"/>
    <property type="match status" value="1"/>
</dbReference>
<dbReference type="InterPro" id="IPR039013">
    <property type="entry name" value="YgiF"/>
</dbReference>
<dbReference type="PANTHER" id="PTHR39569:SF1">
    <property type="entry name" value="INORGANIC TRIPHOSPHATASE"/>
    <property type="match status" value="1"/>
</dbReference>
<dbReference type="RefSeq" id="WP_092875416.1">
    <property type="nucleotide sequence ID" value="NZ_FOVC01000002.1"/>
</dbReference>
<dbReference type="Pfam" id="PF01928">
    <property type="entry name" value="CYTH"/>
    <property type="match status" value="1"/>
</dbReference>
<dbReference type="GO" id="GO:0050355">
    <property type="term" value="F:inorganic triphosphate phosphatase activity"/>
    <property type="evidence" value="ECO:0007669"/>
    <property type="project" value="InterPro"/>
</dbReference>
<dbReference type="SMART" id="SM01118">
    <property type="entry name" value="CYTH"/>
    <property type="match status" value="1"/>
</dbReference>
<dbReference type="InterPro" id="IPR023577">
    <property type="entry name" value="CYTH_domain"/>
</dbReference>
<protein>
    <submittedName>
        <fullName evidence="3">Triphosphatase</fullName>
    </submittedName>
</protein>
<evidence type="ECO:0000259" key="1">
    <source>
        <dbReference type="PROSITE" id="PS51707"/>
    </source>
</evidence>
<feature type="domain" description="CHAD" evidence="2">
    <location>
        <begin position="218"/>
        <end position="434"/>
    </location>
</feature>
<reference evidence="4" key="1">
    <citation type="submission" date="2016-10" db="EMBL/GenBank/DDBJ databases">
        <authorList>
            <person name="Varghese N."/>
            <person name="Submissions S."/>
        </authorList>
    </citation>
    <scope>NUCLEOTIDE SEQUENCE [LARGE SCALE GENOMIC DNA]</scope>
    <source>
        <strain evidence="4">N6PO6</strain>
    </source>
</reference>
<dbReference type="InterPro" id="IPR033469">
    <property type="entry name" value="CYTH-like_dom_sf"/>
</dbReference>
<organism evidence="3 4">
    <name type="scientific">Izhakiella capsodis</name>
    <dbReference type="NCBI Taxonomy" id="1367852"/>
    <lineage>
        <taxon>Bacteria</taxon>
        <taxon>Pseudomonadati</taxon>
        <taxon>Pseudomonadota</taxon>
        <taxon>Gammaproteobacteria</taxon>
        <taxon>Enterobacterales</taxon>
        <taxon>Erwiniaceae</taxon>
        <taxon>Izhakiella</taxon>
    </lineage>
</organism>
<dbReference type="OrthoDB" id="3034217at2"/>
<sequence>MTIEIEVKFIANDAAVLNVPLWLAAWPHQHHEGVKLTNIYFETVDHQLRRWDMGLRIRGFGDSYEMTLKAKGDSIGGLHQRAEYNVPLSQPRLELSLFPGDIWPENTDVMALQQQLNPLFSTHFVREKWVISYQQSEIEVALDRGEVVAGDLSEVLHEIELELKHGERKDLMAFAAELARYDGLRLGSLSKAARGYALAQGNPEYSLRPLPLLAVKNKARVEEGMQAALQLGLAQWQYHEELWLRGDPEALVEIKKALSLVREALALFGALVPRKASAGLRQQLTVLENILCDTPLTASDICFSAAWLQPQIALTDWLVSKRWLMFLNEKDRAGLQGSFKRFADIMLSRIAANLRETFENVQQPGQYQDKLMRLHRQLLAVHLLGGIYEAEAVRCWLERWQLLARTIEVLQQQLLKARSREALQQAPFWKHSGQ</sequence>
<name>A0A1I4VX80_9GAMM</name>
<dbReference type="Proteomes" id="UP000242222">
    <property type="component" value="Unassembled WGS sequence"/>
</dbReference>
<keyword evidence="4" id="KW-1185">Reference proteome</keyword>
<proteinExistence type="predicted"/>
<dbReference type="STRING" id="1367852.SAMN05216516_102123"/>
<dbReference type="GO" id="GO:0046872">
    <property type="term" value="F:metal ion binding"/>
    <property type="evidence" value="ECO:0007669"/>
    <property type="project" value="TreeGrafter"/>
</dbReference>
<evidence type="ECO:0000313" key="3">
    <source>
        <dbReference type="EMBL" id="SFN05559.1"/>
    </source>
</evidence>
<dbReference type="EMBL" id="FOVC01000002">
    <property type="protein sequence ID" value="SFN05559.1"/>
    <property type="molecule type" value="Genomic_DNA"/>
</dbReference>
<dbReference type="AlphaFoldDB" id="A0A1I4VX80"/>
<dbReference type="PROSITE" id="PS51707">
    <property type="entry name" value="CYTH"/>
    <property type="match status" value="1"/>
</dbReference>
<evidence type="ECO:0000313" key="4">
    <source>
        <dbReference type="Proteomes" id="UP000242222"/>
    </source>
</evidence>
<dbReference type="PROSITE" id="PS51708">
    <property type="entry name" value="CHAD"/>
    <property type="match status" value="1"/>
</dbReference>
<dbReference type="CDD" id="cd07756">
    <property type="entry name" value="CYTH-like_Pase_CHAD"/>
    <property type="match status" value="1"/>
</dbReference>
<dbReference type="Pfam" id="PF05235">
    <property type="entry name" value="CHAD"/>
    <property type="match status" value="1"/>
</dbReference>
<gene>
    <name evidence="3" type="ORF">SAMN05216516_102123</name>
</gene>